<dbReference type="AlphaFoldDB" id="A0A075K0F6"/>
<dbReference type="Proteomes" id="UP000027987">
    <property type="component" value="Chromosome"/>
</dbReference>
<accession>A0A075K0F6</accession>
<evidence type="ECO:0000313" key="1">
    <source>
        <dbReference type="EMBL" id="AIF47806.1"/>
    </source>
</evidence>
<gene>
    <name evidence="1" type="ORF">HY57_11280</name>
</gene>
<proteinExistence type="predicted"/>
<keyword evidence="2" id="KW-1185">Reference proteome</keyword>
<dbReference type="RefSeq" id="WP_019466935.1">
    <property type="nucleotide sequence ID" value="NZ_ALOY01000180.1"/>
</dbReference>
<dbReference type="OrthoDB" id="9916598at2"/>
<dbReference type="KEGG" id="dja:HY57_11280"/>
<organism evidence="1 2">
    <name type="scientific">Dyella japonica A8</name>
    <dbReference type="NCBI Taxonomy" id="1217721"/>
    <lineage>
        <taxon>Bacteria</taxon>
        <taxon>Pseudomonadati</taxon>
        <taxon>Pseudomonadota</taxon>
        <taxon>Gammaproteobacteria</taxon>
        <taxon>Lysobacterales</taxon>
        <taxon>Rhodanobacteraceae</taxon>
        <taxon>Dyella</taxon>
    </lineage>
</organism>
<dbReference type="EMBL" id="CP008884">
    <property type="protein sequence ID" value="AIF47806.1"/>
    <property type="molecule type" value="Genomic_DNA"/>
</dbReference>
<evidence type="ECO:0000313" key="2">
    <source>
        <dbReference type="Proteomes" id="UP000027987"/>
    </source>
</evidence>
<dbReference type="PATRIC" id="fig|1217721.7.peg.2332"/>
<reference evidence="1 2" key="1">
    <citation type="submission" date="2014-07" db="EMBL/GenBank/DDBJ databases">
        <title>Complete Genome Sequence of Dyella japonica Strain A8 Isolated from Malaysian Tropical Soil.</title>
        <authorList>
            <person name="Hui R.K.H."/>
            <person name="Chen J.-W."/>
            <person name="Chan K.-G."/>
            <person name="Leung F.C.C."/>
        </authorList>
    </citation>
    <scope>NUCLEOTIDE SEQUENCE [LARGE SCALE GENOMIC DNA]</scope>
    <source>
        <strain evidence="1 2">A8</strain>
    </source>
</reference>
<name>A0A075K0F6_9GAMM</name>
<sequence length="138" mass="14633">MFPSGRPFVLVGMGFVAGLAVSAGIVTAAVAPPVIVPSGHAYTVSIDEVRQNFVWSETIEGAYKRVVTTSDGTVHEITLRPVNKDGRELVELTDQSRDGLQHSYMGPNGTTTDGSLMVNVKDLAELQALMKTGASTAR</sequence>
<protein>
    <submittedName>
        <fullName evidence="1">Uncharacterized protein</fullName>
    </submittedName>
</protein>
<dbReference type="HOGENOM" id="CLU_1852004_0_0_6"/>